<reference evidence="8" key="1">
    <citation type="submission" date="2018-06" db="EMBL/GenBank/DDBJ databases">
        <authorList>
            <person name="Zhirakovskaya E."/>
        </authorList>
    </citation>
    <scope>NUCLEOTIDE SEQUENCE</scope>
</reference>
<protein>
    <submittedName>
        <fullName evidence="8">Na(+) H(+) antiporter subunit F</fullName>
    </submittedName>
</protein>
<evidence type="ECO:0000256" key="3">
    <source>
        <dbReference type="ARBA" id="ARBA00022475"/>
    </source>
</evidence>
<dbReference type="EMBL" id="UOFX01000070">
    <property type="protein sequence ID" value="VAX10322.1"/>
    <property type="molecule type" value="Genomic_DNA"/>
</dbReference>
<evidence type="ECO:0000256" key="2">
    <source>
        <dbReference type="ARBA" id="ARBA00022448"/>
    </source>
</evidence>
<dbReference type="GO" id="GO:0015385">
    <property type="term" value="F:sodium:proton antiporter activity"/>
    <property type="evidence" value="ECO:0007669"/>
    <property type="project" value="TreeGrafter"/>
</dbReference>
<organism evidence="8">
    <name type="scientific">hydrothermal vent metagenome</name>
    <dbReference type="NCBI Taxonomy" id="652676"/>
    <lineage>
        <taxon>unclassified sequences</taxon>
        <taxon>metagenomes</taxon>
        <taxon>ecological metagenomes</taxon>
    </lineage>
</organism>
<evidence type="ECO:0000256" key="7">
    <source>
        <dbReference type="SAM" id="Phobius"/>
    </source>
</evidence>
<proteinExistence type="predicted"/>
<sequence length="99" mass="10576">MFIAVSLAILVTMGLALARALVGPSTYDRIAAVNMFGTKTVLLIAVLAFLSDSHDLLDIALVYALINFIGVVAALKLVTQGDFHSSDRDEKEAKQEEPG</sequence>
<accession>A0A3B1B2G4</accession>
<feature type="transmembrane region" description="Helical" evidence="7">
    <location>
        <begin position="30"/>
        <end position="50"/>
    </location>
</feature>
<dbReference type="AlphaFoldDB" id="A0A3B1B2G4"/>
<dbReference type="GO" id="GO:0005886">
    <property type="term" value="C:plasma membrane"/>
    <property type="evidence" value="ECO:0007669"/>
    <property type="project" value="UniProtKB-SubCell"/>
</dbReference>
<name>A0A3B1B2G4_9ZZZZ</name>
<dbReference type="PANTHER" id="PTHR34702:SF1">
    <property type="entry name" value="NA(+)_H(+) ANTIPORTER SUBUNIT F"/>
    <property type="match status" value="1"/>
</dbReference>
<keyword evidence="4 7" id="KW-0812">Transmembrane</keyword>
<evidence type="ECO:0000313" key="8">
    <source>
        <dbReference type="EMBL" id="VAX10322.1"/>
    </source>
</evidence>
<gene>
    <name evidence="8" type="ORF">MNBD_GAMMA26-1496</name>
</gene>
<keyword evidence="3" id="KW-1003">Cell membrane</keyword>
<feature type="transmembrane region" description="Helical" evidence="7">
    <location>
        <begin position="57"/>
        <end position="78"/>
    </location>
</feature>
<evidence type="ECO:0000256" key="4">
    <source>
        <dbReference type="ARBA" id="ARBA00022692"/>
    </source>
</evidence>
<comment type="subcellular location">
    <subcellularLocation>
        <location evidence="1">Cell membrane</location>
        <topology evidence="1">Multi-pass membrane protein</topology>
    </subcellularLocation>
</comment>
<evidence type="ECO:0000256" key="6">
    <source>
        <dbReference type="ARBA" id="ARBA00023136"/>
    </source>
</evidence>
<evidence type="ECO:0000256" key="5">
    <source>
        <dbReference type="ARBA" id="ARBA00022989"/>
    </source>
</evidence>
<keyword evidence="5 7" id="KW-1133">Transmembrane helix</keyword>
<dbReference type="PANTHER" id="PTHR34702">
    <property type="entry name" value="NA(+)/H(+) ANTIPORTER SUBUNIT F1"/>
    <property type="match status" value="1"/>
</dbReference>
<dbReference type="Pfam" id="PF04066">
    <property type="entry name" value="MrpF_PhaF"/>
    <property type="match status" value="1"/>
</dbReference>
<dbReference type="InterPro" id="IPR007208">
    <property type="entry name" value="MrpF/PhaF-like"/>
</dbReference>
<keyword evidence="2" id="KW-0813">Transport</keyword>
<keyword evidence="6 7" id="KW-0472">Membrane</keyword>
<evidence type="ECO:0000256" key="1">
    <source>
        <dbReference type="ARBA" id="ARBA00004651"/>
    </source>
</evidence>